<protein>
    <recommendedName>
        <fullName evidence="1">Gfo/Idh/MocA-like oxidoreductase C-terminal domain-containing protein</fullName>
    </recommendedName>
</protein>
<sequence>MGHYYLMENAANHLLHGTELYVLPEETLNVAAVIDAFYRSCAEKREVRAEEITG</sequence>
<dbReference type="AlphaFoldDB" id="A0A645IBY0"/>
<name>A0A645IBY0_9ZZZZ</name>
<dbReference type="EMBL" id="VSSQ01110596">
    <property type="protein sequence ID" value="MPN48342.1"/>
    <property type="molecule type" value="Genomic_DNA"/>
</dbReference>
<proteinExistence type="predicted"/>
<dbReference type="InterPro" id="IPR004104">
    <property type="entry name" value="Gfo/Idh/MocA-like_OxRdtase_C"/>
</dbReference>
<comment type="caution">
    <text evidence="2">The sequence shown here is derived from an EMBL/GenBank/DDBJ whole genome shotgun (WGS) entry which is preliminary data.</text>
</comment>
<reference evidence="2" key="1">
    <citation type="submission" date="2019-08" db="EMBL/GenBank/DDBJ databases">
        <authorList>
            <person name="Kucharzyk K."/>
            <person name="Murdoch R.W."/>
            <person name="Higgins S."/>
            <person name="Loffler F."/>
        </authorList>
    </citation>
    <scope>NUCLEOTIDE SEQUENCE</scope>
</reference>
<evidence type="ECO:0000313" key="2">
    <source>
        <dbReference type="EMBL" id="MPN48342.1"/>
    </source>
</evidence>
<dbReference type="Pfam" id="PF02894">
    <property type="entry name" value="GFO_IDH_MocA_C"/>
    <property type="match status" value="1"/>
</dbReference>
<accession>A0A645IBY0</accession>
<feature type="domain" description="Gfo/Idh/MocA-like oxidoreductase C-terminal" evidence="1">
    <location>
        <begin position="4"/>
        <end position="47"/>
    </location>
</feature>
<evidence type="ECO:0000259" key="1">
    <source>
        <dbReference type="Pfam" id="PF02894"/>
    </source>
</evidence>
<gene>
    <name evidence="2" type="ORF">SDC9_195949</name>
</gene>
<dbReference type="Gene3D" id="3.30.360.10">
    <property type="entry name" value="Dihydrodipicolinate Reductase, domain 2"/>
    <property type="match status" value="1"/>
</dbReference>
<organism evidence="2">
    <name type="scientific">bioreactor metagenome</name>
    <dbReference type="NCBI Taxonomy" id="1076179"/>
    <lineage>
        <taxon>unclassified sequences</taxon>
        <taxon>metagenomes</taxon>
        <taxon>ecological metagenomes</taxon>
    </lineage>
</organism>